<dbReference type="SUPFAM" id="SSF46946">
    <property type="entry name" value="S13-like H2TH domain"/>
    <property type="match status" value="1"/>
</dbReference>
<evidence type="ECO:0000256" key="6">
    <source>
        <dbReference type="ARBA" id="ARBA00023204"/>
    </source>
</evidence>
<keyword evidence="5" id="KW-0238">DNA-binding</keyword>
<dbReference type="Gene3D" id="1.10.8.50">
    <property type="match status" value="1"/>
</dbReference>
<keyword evidence="12" id="KW-1185">Reference proteome</keyword>
<dbReference type="InterPro" id="IPR035937">
    <property type="entry name" value="FPG_N"/>
</dbReference>
<evidence type="ECO:0000256" key="9">
    <source>
        <dbReference type="ARBA" id="ARBA00023295"/>
    </source>
</evidence>
<dbReference type="GO" id="GO:0006284">
    <property type="term" value="P:base-excision repair"/>
    <property type="evidence" value="ECO:0007669"/>
    <property type="project" value="InterPro"/>
</dbReference>
<dbReference type="Pfam" id="PF01149">
    <property type="entry name" value="Fapy_DNA_glyco"/>
    <property type="match status" value="1"/>
</dbReference>
<organism evidence="11 12">
    <name type="scientific">Hydrogenispora ethanolica</name>
    <dbReference type="NCBI Taxonomy" id="1082276"/>
    <lineage>
        <taxon>Bacteria</taxon>
        <taxon>Bacillati</taxon>
        <taxon>Bacillota</taxon>
        <taxon>Hydrogenispora</taxon>
    </lineage>
</organism>
<dbReference type="SMART" id="SM01232">
    <property type="entry name" value="H2TH"/>
    <property type="match status" value="1"/>
</dbReference>
<dbReference type="EMBL" id="SLUN01000001">
    <property type="protein sequence ID" value="TCL76945.1"/>
    <property type="molecule type" value="Genomic_DNA"/>
</dbReference>
<dbReference type="GO" id="GO:0008270">
    <property type="term" value="F:zinc ion binding"/>
    <property type="evidence" value="ECO:0007669"/>
    <property type="project" value="InterPro"/>
</dbReference>
<evidence type="ECO:0000256" key="3">
    <source>
        <dbReference type="ARBA" id="ARBA00022763"/>
    </source>
</evidence>
<evidence type="ECO:0000256" key="5">
    <source>
        <dbReference type="ARBA" id="ARBA00023125"/>
    </source>
</evidence>
<proteinExistence type="inferred from homology"/>
<dbReference type="Pfam" id="PF06831">
    <property type="entry name" value="H2TH"/>
    <property type="match status" value="1"/>
</dbReference>
<dbReference type="Proteomes" id="UP000295008">
    <property type="component" value="Unassembled WGS sequence"/>
</dbReference>
<keyword evidence="8" id="KW-0511">Multifunctional enzyme</keyword>
<dbReference type="GO" id="GO:0016829">
    <property type="term" value="F:lyase activity"/>
    <property type="evidence" value="ECO:0007669"/>
    <property type="project" value="UniProtKB-KW"/>
</dbReference>
<evidence type="ECO:0000256" key="7">
    <source>
        <dbReference type="ARBA" id="ARBA00023239"/>
    </source>
</evidence>
<keyword evidence="6" id="KW-0234">DNA repair</keyword>
<comment type="caution">
    <text evidence="11">The sequence shown here is derived from an EMBL/GenBank/DDBJ whole genome shotgun (WGS) entry which is preliminary data.</text>
</comment>
<dbReference type="PANTHER" id="PTHR22993">
    <property type="entry name" value="FORMAMIDOPYRIMIDINE-DNA GLYCOSYLASE"/>
    <property type="match status" value="1"/>
</dbReference>
<evidence type="ECO:0000313" key="11">
    <source>
        <dbReference type="EMBL" id="TCL76945.1"/>
    </source>
</evidence>
<keyword evidence="4" id="KW-0378">Hydrolase</keyword>
<dbReference type="SUPFAM" id="SSF81624">
    <property type="entry name" value="N-terminal domain of MutM-like DNA repair proteins"/>
    <property type="match status" value="1"/>
</dbReference>
<evidence type="ECO:0000256" key="4">
    <source>
        <dbReference type="ARBA" id="ARBA00022801"/>
    </source>
</evidence>
<dbReference type="GO" id="GO:0003906">
    <property type="term" value="F:DNA-(apurinic or apyrimidinic site) endonuclease activity"/>
    <property type="evidence" value="ECO:0007669"/>
    <property type="project" value="InterPro"/>
</dbReference>
<dbReference type="AlphaFoldDB" id="A0A4R1SBK5"/>
<reference evidence="11 12" key="1">
    <citation type="submission" date="2019-03" db="EMBL/GenBank/DDBJ databases">
        <title>Genomic Encyclopedia of Type Strains, Phase IV (KMG-IV): sequencing the most valuable type-strain genomes for metagenomic binning, comparative biology and taxonomic classification.</title>
        <authorList>
            <person name="Goeker M."/>
        </authorList>
    </citation>
    <scope>NUCLEOTIDE SEQUENCE [LARGE SCALE GENOMIC DNA]</scope>
    <source>
        <strain evidence="11 12">LX-B</strain>
    </source>
</reference>
<dbReference type="PROSITE" id="PS51068">
    <property type="entry name" value="FPG_CAT"/>
    <property type="match status" value="1"/>
</dbReference>
<dbReference type="InterPro" id="IPR010979">
    <property type="entry name" value="Ribosomal_uS13-like_H2TH"/>
</dbReference>
<dbReference type="SMART" id="SM00898">
    <property type="entry name" value="Fapy_DNA_glyco"/>
    <property type="match status" value="1"/>
</dbReference>
<comment type="catalytic activity">
    <reaction evidence="1">
        <text>Hydrolysis of DNA containing ring-opened 7-methylguanine residues, releasing 2,6-diamino-4-hydroxy-5-(N-methyl)formamidopyrimidine.</text>
        <dbReference type="EC" id="3.2.2.23"/>
    </reaction>
</comment>
<comment type="similarity">
    <text evidence="2">Belongs to the FPG family.</text>
</comment>
<feature type="domain" description="Formamidopyrimidine-DNA glycosylase catalytic" evidence="10">
    <location>
        <begin position="2"/>
        <end position="102"/>
    </location>
</feature>
<dbReference type="InterPro" id="IPR012319">
    <property type="entry name" value="FPG_cat"/>
</dbReference>
<keyword evidence="9" id="KW-0326">Glycosidase</keyword>
<protein>
    <submittedName>
        <fullName evidence="11">Formamidopyrimidine-DNA glycosylase</fullName>
    </submittedName>
</protein>
<dbReference type="GO" id="GO:0034039">
    <property type="term" value="F:8-oxo-7,8-dihydroguanine DNA N-glycosylase activity"/>
    <property type="evidence" value="ECO:0007669"/>
    <property type="project" value="TreeGrafter"/>
</dbReference>
<dbReference type="InterPro" id="IPR015886">
    <property type="entry name" value="H2TH_FPG"/>
</dbReference>
<evidence type="ECO:0000313" key="12">
    <source>
        <dbReference type="Proteomes" id="UP000295008"/>
    </source>
</evidence>
<dbReference type="GO" id="GO:0003684">
    <property type="term" value="F:damaged DNA binding"/>
    <property type="evidence" value="ECO:0007669"/>
    <property type="project" value="InterPro"/>
</dbReference>
<keyword evidence="7" id="KW-0456">Lyase</keyword>
<keyword evidence="3" id="KW-0227">DNA damage</keyword>
<gene>
    <name evidence="11" type="ORF">EDC14_1001230</name>
</gene>
<evidence type="ECO:0000259" key="10">
    <source>
        <dbReference type="PROSITE" id="PS51068"/>
    </source>
</evidence>
<name>A0A4R1SBK5_HYDET</name>
<sequence length="261" mass="28899">MPELPDLEVFKGNLKKHLVGETLLAIEPVHPRNVIPAAGPVLEQFVGKALADIERDGKELLFLFPEGKFFAVHLMLNGGLQLCAEPAQAAAVKYRIASFRFQELILVVSDPGGLCKVRFLPQLTKVPDAFSPAFSQEYLADRLARNPLMNIKAFLIDQKMVKGIGNAYADEILWESRISPLSLCGKLPPEAVARLHAAVAGVLREAIASIRREAPEIISGEIRSFLKVHQPRRKESPTGHAIRVQKVASKTTYFTDEQILY</sequence>
<dbReference type="RefSeq" id="WP_165907696.1">
    <property type="nucleotide sequence ID" value="NZ_SLUN01000001.1"/>
</dbReference>
<evidence type="ECO:0000256" key="8">
    <source>
        <dbReference type="ARBA" id="ARBA00023268"/>
    </source>
</evidence>
<dbReference type="Gene3D" id="3.20.190.10">
    <property type="entry name" value="MutM-like, N-terminal"/>
    <property type="match status" value="1"/>
</dbReference>
<dbReference type="PANTHER" id="PTHR22993:SF9">
    <property type="entry name" value="FORMAMIDOPYRIMIDINE-DNA GLYCOSYLASE"/>
    <property type="match status" value="1"/>
</dbReference>
<evidence type="ECO:0000256" key="1">
    <source>
        <dbReference type="ARBA" id="ARBA00001668"/>
    </source>
</evidence>
<accession>A0A4R1SBK5</accession>
<evidence type="ECO:0000256" key="2">
    <source>
        <dbReference type="ARBA" id="ARBA00009409"/>
    </source>
</evidence>